<proteinExistence type="predicted"/>
<gene>
    <name evidence="2" type="ORF">SNEC2469_LOCUS20057</name>
</gene>
<organism evidence="2 3">
    <name type="scientific">Symbiodinium necroappetens</name>
    <dbReference type="NCBI Taxonomy" id="1628268"/>
    <lineage>
        <taxon>Eukaryota</taxon>
        <taxon>Sar</taxon>
        <taxon>Alveolata</taxon>
        <taxon>Dinophyceae</taxon>
        <taxon>Suessiales</taxon>
        <taxon>Symbiodiniaceae</taxon>
        <taxon>Symbiodinium</taxon>
    </lineage>
</organism>
<comment type="caution">
    <text evidence="2">The sequence shown here is derived from an EMBL/GenBank/DDBJ whole genome shotgun (WGS) entry which is preliminary data.</text>
</comment>
<evidence type="ECO:0000313" key="3">
    <source>
        <dbReference type="Proteomes" id="UP000601435"/>
    </source>
</evidence>
<dbReference type="OrthoDB" id="10345167at2759"/>
<accession>A0A812WT82</accession>
<evidence type="ECO:0000256" key="1">
    <source>
        <dbReference type="SAM" id="MobiDB-lite"/>
    </source>
</evidence>
<protein>
    <submittedName>
        <fullName evidence="2">Uncharacterized protein</fullName>
    </submittedName>
</protein>
<dbReference type="EMBL" id="CAJNJA010034659">
    <property type="protein sequence ID" value="CAE7696058.1"/>
    <property type="molecule type" value="Genomic_DNA"/>
</dbReference>
<name>A0A812WT82_9DINO</name>
<feature type="region of interest" description="Disordered" evidence="1">
    <location>
        <begin position="14"/>
        <end position="45"/>
    </location>
</feature>
<dbReference type="Proteomes" id="UP000601435">
    <property type="component" value="Unassembled WGS sequence"/>
</dbReference>
<dbReference type="AlphaFoldDB" id="A0A812WT82"/>
<keyword evidence="3" id="KW-1185">Reference proteome</keyword>
<reference evidence="2" key="1">
    <citation type="submission" date="2021-02" db="EMBL/GenBank/DDBJ databases">
        <authorList>
            <person name="Dougan E. K."/>
            <person name="Rhodes N."/>
            <person name="Thang M."/>
            <person name="Chan C."/>
        </authorList>
    </citation>
    <scope>NUCLEOTIDE SEQUENCE</scope>
</reference>
<evidence type="ECO:0000313" key="2">
    <source>
        <dbReference type="EMBL" id="CAE7696058.1"/>
    </source>
</evidence>
<sequence length="306" mass="33832">MGAYHESLPRAVPAASLGNPTVLPPAPPKAGGVSLREGPGGRGNQGEERLQAIFAKAKAPSLTPHDKAVLEEGRLWTLYGPEPTKGEGFPPFMAGQDRVAFTSQDLVLKLSEQPQQQELTYASLLPGIAAPVFWVEDVEVVLHDDKGGEQRLPMTLLCQTPVVKAADVMEQRGATFSFKFLCHVGCVLTWLWTQNLHLLDLGESNMGMETSSTAEPYPALRYFDLLSWRRQAKPDAKWHGYHKLAQKMCPMHANWIRTVCSEVTQDAPKVFRRLASECQGYVDRLNQAGVMVEGELSPRQIFLNRG</sequence>